<feature type="region of interest" description="Disordered" evidence="1">
    <location>
        <begin position="81"/>
        <end position="110"/>
    </location>
</feature>
<accession>A0AAD4H7I4</accession>
<dbReference type="Proteomes" id="UP001194580">
    <property type="component" value="Unassembled WGS sequence"/>
</dbReference>
<gene>
    <name evidence="2" type="ORF">BGZ95_005899</name>
</gene>
<name>A0AAD4H7I4_9FUNG</name>
<evidence type="ECO:0000256" key="1">
    <source>
        <dbReference type="SAM" id="MobiDB-lite"/>
    </source>
</evidence>
<dbReference type="Gene3D" id="3.40.1460.10">
    <property type="entry name" value="Nuclease A inhibitor-like"/>
    <property type="match status" value="1"/>
</dbReference>
<evidence type="ECO:0000313" key="2">
    <source>
        <dbReference type="EMBL" id="KAG0277467.1"/>
    </source>
</evidence>
<reference evidence="2" key="1">
    <citation type="journal article" date="2020" name="Fungal Divers.">
        <title>Resolving the Mortierellaceae phylogeny through synthesis of multi-gene phylogenetics and phylogenomics.</title>
        <authorList>
            <person name="Vandepol N."/>
            <person name="Liber J."/>
            <person name="Desiro A."/>
            <person name="Na H."/>
            <person name="Kennedy M."/>
            <person name="Barry K."/>
            <person name="Grigoriev I.V."/>
            <person name="Miller A.N."/>
            <person name="O'Donnell K."/>
            <person name="Stajich J.E."/>
            <person name="Bonito G."/>
        </authorList>
    </citation>
    <scope>NUCLEOTIDE SEQUENCE</scope>
    <source>
        <strain evidence="2">NRRL 28262</strain>
    </source>
</reference>
<dbReference type="AlphaFoldDB" id="A0AAD4H7I4"/>
<dbReference type="EMBL" id="JAAAIL010000273">
    <property type="protein sequence ID" value="KAG0277467.1"/>
    <property type="molecule type" value="Genomic_DNA"/>
</dbReference>
<evidence type="ECO:0000313" key="3">
    <source>
        <dbReference type="Proteomes" id="UP001194580"/>
    </source>
</evidence>
<dbReference type="InterPro" id="IPR012489">
    <property type="entry name" value="NucleaseA_inhib-like"/>
</dbReference>
<comment type="caution">
    <text evidence="2">The sequence shown here is derived from an EMBL/GenBank/DDBJ whole genome shotgun (WGS) entry which is preliminary data.</text>
</comment>
<keyword evidence="3" id="KW-1185">Reference proteome</keyword>
<protein>
    <submittedName>
        <fullName evidence="2">Uncharacterized protein</fullName>
    </submittedName>
</protein>
<sequence>MGLTQKQRHAIDTLQASLKDALFISEGEEPFQTVHISTTNTGTTGATVAPTTTAAASFPTEQEFRTLLHTTDLLPSFQSLQEAQDDQDEDSNNTCERSSDLHSILSKSNPGSDKIAQALHTIFGDSSSSEVATAASDNNNKRKTNDKVMLYRIADPSSSTRVHIWILGWVDGDLIGLHTVSIES</sequence>
<proteinExistence type="predicted"/>
<dbReference type="Pfam" id="PF07924">
    <property type="entry name" value="NuiA"/>
    <property type="match status" value="1"/>
</dbReference>
<organism evidence="2 3">
    <name type="scientific">Linnemannia exigua</name>
    <dbReference type="NCBI Taxonomy" id="604196"/>
    <lineage>
        <taxon>Eukaryota</taxon>
        <taxon>Fungi</taxon>
        <taxon>Fungi incertae sedis</taxon>
        <taxon>Mucoromycota</taxon>
        <taxon>Mortierellomycotina</taxon>
        <taxon>Mortierellomycetes</taxon>
        <taxon>Mortierellales</taxon>
        <taxon>Mortierellaceae</taxon>
        <taxon>Linnemannia</taxon>
    </lineage>
</organism>